<dbReference type="GO" id="GO:0020037">
    <property type="term" value="F:heme binding"/>
    <property type="evidence" value="ECO:0007669"/>
    <property type="project" value="InterPro"/>
</dbReference>
<keyword evidence="5" id="KW-0408">Iron</keyword>
<name>A0A7G3AMJ4_LUTLO</name>
<dbReference type="InterPro" id="IPR036396">
    <property type="entry name" value="Cyt_P450_sf"/>
</dbReference>
<dbReference type="GO" id="GO:0005506">
    <property type="term" value="F:iron ion binding"/>
    <property type="evidence" value="ECO:0007669"/>
    <property type="project" value="InterPro"/>
</dbReference>
<dbReference type="InterPro" id="IPR001128">
    <property type="entry name" value="Cyt_P450"/>
</dbReference>
<evidence type="ECO:0000313" key="7">
    <source>
        <dbReference type="EMBL" id="MBC1173174.1"/>
    </source>
</evidence>
<organism evidence="7">
    <name type="scientific">Lutzomyia longipalpis</name>
    <name type="common">Sand fly</name>
    <dbReference type="NCBI Taxonomy" id="7200"/>
    <lineage>
        <taxon>Eukaryota</taxon>
        <taxon>Metazoa</taxon>
        <taxon>Ecdysozoa</taxon>
        <taxon>Arthropoda</taxon>
        <taxon>Hexapoda</taxon>
        <taxon>Insecta</taxon>
        <taxon>Pterygota</taxon>
        <taxon>Neoptera</taxon>
        <taxon>Endopterygota</taxon>
        <taxon>Diptera</taxon>
        <taxon>Nematocera</taxon>
        <taxon>Psychodoidea</taxon>
        <taxon>Psychodidae</taxon>
        <taxon>Lutzomyia</taxon>
        <taxon>Lutzomyia</taxon>
    </lineage>
</organism>
<evidence type="ECO:0000256" key="5">
    <source>
        <dbReference type="ARBA" id="ARBA00023004"/>
    </source>
</evidence>
<dbReference type="GO" id="GO:0042448">
    <property type="term" value="P:progesterone metabolic process"/>
    <property type="evidence" value="ECO:0007669"/>
    <property type="project" value="TreeGrafter"/>
</dbReference>
<evidence type="ECO:0000256" key="3">
    <source>
        <dbReference type="ARBA" id="ARBA00022723"/>
    </source>
</evidence>
<keyword evidence="3" id="KW-0479">Metal-binding</keyword>
<dbReference type="Pfam" id="PF00067">
    <property type="entry name" value="p450"/>
    <property type="match status" value="1"/>
</dbReference>
<dbReference type="EMBL" id="GITU01004471">
    <property type="protein sequence ID" value="MBC1173174.1"/>
    <property type="molecule type" value="Transcribed_RNA"/>
</dbReference>
<accession>A0A7G3AMJ4</accession>
<dbReference type="PANTHER" id="PTHR24289:SF1">
    <property type="entry name" value="STEROID 17-ALPHA-HYDROXYLASE_17,20 LYASE"/>
    <property type="match status" value="1"/>
</dbReference>
<keyword evidence="2" id="KW-0349">Heme</keyword>
<dbReference type="GO" id="GO:0004508">
    <property type="term" value="F:steroid 17-alpha-monooxygenase activity"/>
    <property type="evidence" value="ECO:0007669"/>
    <property type="project" value="TreeGrafter"/>
</dbReference>
<dbReference type="PANTHER" id="PTHR24289">
    <property type="entry name" value="STEROID 17-ALPHA-HYDROXYLASE/17,20 LYASE"/>
    <property type="match status" value="1"/>
</dbReference>
<dbReference type="AlphaFoldDB" id="A0A7G3AMJ4"/>
<sequence length="79" mass="8635">MCLGDVLARMELFLFFSSLMHTFDLKLPEGEPMPSLKGQVGVTITPKAFRVCLTPRPLAVPQVIVSDPVTGTLRNVGSY</sequence>
<comment type="similarity">
    <text evidence="1">Belongs to the cytochrome P450 family.</text>
</comment>
<evidence type="ECO:0000256" key="4">
    <source>
        <dbReference type="ARBA" id="ARBA00023002"/>
    </source>
</evidence>
<dbReference type="SUPFAM" id="SSF48264">
    <property type="entry name" value="Cytochrome P450"/>
    <property type="match status" value="1"/>
</dbReference>
<evidence type="ECO:0000256" key="2">
    <source>
        <dbReference type="ARBA" id="ARBA00022617"/>
    </source>
</evidence>
<evidence type="ECO:0000256" key="6">
    <source>
        <dbReference type="ARBA" id="ARBA00023033"/>
    </source>
</evidence>
<keyword evidence="6" id="KW-0503">Monooxygenase</keyword>
<proteinExistence type="inferred from homology"/>
<reference evidence="7" key="1">
    <citation type="journal article" date="2020" name="BMC">
        <title>Leishmania infection induces a limited differential gene expression in the sand fly midgut.</title>
        <authorList>
            <person name="Coutinho-Abreu I.V."/>
            <person name="Serafim T.D."/>
            <person name="Meneses C."/>
            <person name="Kamhawi S."/>
            <person name="Oliveira F."/>
            <person name="Valenzuela J.G."/>
        </authorList>
    </citation>
    <scope>NUCLEOTIDE SEQUENCE</scope>
    <source>
        <strain evidence="7">Jacobina</strain>
        <tissue evidence="7">Midgut</tissue>
    </source>
</reference>
<keyword evidence="4" id="KW-0560">Oxidoreductase</keyword>
<dbReference type="GO" id="GO:0042446">
    <property type="term" value="P:hormone biosynthetic process"/>
    <property type="evidence" value="ECO:0007669"/>
    <property type="project" value="TreeGrafter"/>
</dbReference>
<dbReference type="VEuPathDB" id="VectorBase:LLONM1_006775"/>
<dbReference type="Gene3D" id="1.10.630.10">
    <property type="entry name" value="Cytochrome P450"/>
    <property type="match status" value="1"/>
</dbReference>
<evidence type="ECO:0000256" key="1">
    <source>
        <dbReference type="ARBA" id="ARBA00010617"/>
    </source>
</evidence>
<protein>
    <submittedName>
        <fullName evidence="7">Putative secreted protein</fullName>
    </submittedName>
</protein>